<dbReference type="GO" id="GO:0005829">
    <property type="term" value="C:cytosol"/>
    <property type="evidence" value="ECO:0007669"/>
    <property type="project" value="TreeGrafter"/>
</dbReference>
<dbReference type="SUPFAM" id="SSF103657">
    <property type="entry name" value="BAR/IMD domain-like"/>
    <property type="match status" value="1"/>
</dbReference>
<dbReference type="Pfam" id="PF14604">
    <property type="entry name" value="SH3_9"/>
    <property type="match status" value="1"/>
</dbReference>
<feature type="region of interest" description="Disordered" evidence="3">
    <location>
        <begin position="199"/>
        <end position="243"/>
    </location>
</feature>
<protein>
    <recommendedName>
        <fullName evidence="8">Brain-specific angiogenesis inhibitor 1-associated protein 2-like protein 2</fullName>
    </recommendedName>
</protein>
<evidence type="ECO:0000256" key="3">
    <source>
        <dbReference type="SAM" id="MobiDB-lite"/>
    </source>
</evidence>
<organism evidence="6 7">
    <name type="scientific">Muraenolepis orangiensis</name>
    <name type="common">Patagonian moray cod</name>
    <dbReference type="NCBI Taxonomy" id="630683"/>
    <lineage>
        <taxon>Eukaryota</taxon>
        <taxon>Metazoa</taxon>
        <taxon>Chordata</taxon>
        <taxon>Craniata</taxon>
        <taxon>Vertebrata</taxon>
        <taxon>Euteleostomi</taxon>
        <taxon>Actinopterygii</taxon>
        <taxon>Neopterygii</taxon>
        <taxon>Teleostei</taxon>
        <taxon>Neoteleostei</taxon>
        <taxon>Acanthomorphata</taxon>
        <taxon>Zeiogadaria</taxon>
        <taxon>Gadariae</taxon>
        <taxon>Gadiformes</taxon>
        <taxon>Muraenolepidoidei</taxon>
        <taxon>Muraenolepididae</taxon>
        <taxon>Muraenolepis</taxon>
    </lineage>
</organism>
<dbReference type="InterPro" id="IPR036028">
    <property type="entry name" value="SH3-like_dom_sf"/>
</dbReference>
<evidence type="ECO:0008006" key="8">
    <source>
        <dbReference type="Google" id="ProtNLM"/>
    </source>
</evidence>
<keyword evidence="7" id="KW-1185">Reference proteome</keyword>
<gene>
    <name evidence="6" type="ORF">NHX12_032446</name>
</gene>
<reference evidence="6" key="1">
    <citation type="submission" date="2022-07" db="EMBL/GenBank/DDBJ databases">
        <title>Chromosome-level genome of Muraenolepis orangiensis.</title>
        <authorList>
            <person name="Kim J."/>
        </authorList>
    </citation>
    <scope>NUCLEOTIDE SEQUENCE</scope>
    <source>
        <strain evidence="6">KU_S4_2022</strain>
        <tissue evidence="6">Muscle</tissue>
    </source>
</reference>
<dbReference type="InterPro" id="IPR013606">
    <property type="entry name" value="I-BAR_dom"/>
</dbReference>
<evidence type="ECO:0000256" key="1">
    <source>
        <dbReference type="ARBA" id="ARBA00022443"/>
    </source>
</evidence>
<name>A0A9Q0E7U4_9TELE</name>
<dbReference type="PROSITE" id="PS50002">
    <property type="entry name" value="SH3"/>
    <property type="match status" value="1"/>
</dbReference>
<proteinExistence type="predicted"/>
<dbReference type="Gene3D" id="2.30.30.40">
    <property type="entry name" value="SH3 Domains"/>
    <property type="match status" value="1"/>
</dbReference>
<dbReference type="PROSITE" id="PS51338">
    <property type="entry name" value="IMD"/>
    <property type="match status" value="1"/>
</dbReference>
<evidence type="ECO:0000259" key="4">
    <source>
        <dbReference type="PROSITE" id="PS50002"/>
    </source>
</evidence>
<dbReference type="GO" id="GO:0051764">
    <property type="term" value="P:actin crosslink formation"/>
    <property type="evidence" value="ECO:0007669"/>
    <property type="project" value="TreeGrafter"/>
</dbReference>
<dbReference type="EMBL" id="JANIIK010000047">
    <property type="protein sequence ID" value="KAJ3601478.1"/>
    <property type="molecule type" value="Genomic_DNA"/>
</dbReference>
<feature type="domain" description="IMD" evidence="5">
    <location>
        <begin position="1"/>
        <end position="95"/>
    </location>
</feature>
<dbReference type="SUPFAM" id="SSF50044">
    <property type="entry name" value="SH3-domain"/>
    <property type="match status" value="1"/>
</dbReference>
<dbReference type="Proteomes" id="UP001148018">
    <property type="component" value="Unassembled WGS sequence"/>
</dbReference>
<dbReference type="GO" id="GO:0051017">
    <property type="term" value="P:actin filament bundle assembly"/>
    <property type="evidence" value="ECO:0007669"/>
    <property type="project" value="TreeGrafter"/>
</dbReference>
<feature type="domain" description="SH3" evidence="4">
    <location>
        <begin position="240"/>
        <end position="304"/>
    </location>
</feature>
<evidence type="ECO:0000313" key="6">
    <source>
        <dbReference type="EMBL" id="KAJ3601478.1"/>
    </source>
</evidence>
<dbReference type="InterPro" id="IPR027267">
    <property type="entry name" value="AH/BAR_dom_sf"/>
</dbReference>
<sequence length="339" mass="37383">MLSPHDVQLHRATLEIYSSLLDQLNPSLQKLVSLGNSYVQAFYALATTSEAYFKALAKIGEQASYSKSSGSIGRVLIQISEEQRRLSTELEGVFRLHAEVLQDMDHHVRLDKDYISDECEYLVRRSHGDALKEEERRYRFLAEKHCDVTHAAAQVMNKTAGVSQQKVEVWQEQLNATRRPEVSRREEEMSLYREEMPLGRVPSRAPSPVSMGSRSNSMGDLTGPVGGGGGSGGSGGGGGGGRRTMRALATHHADPSRPTLLGFQRGEVVTAMISQPRNGWLYGQAQTTARQGWFPAAFVEAVDQPPKAASSYRGTNPFATVKLKQTSTNDKSAPRLHRR</sequence>
<accession>A0A9Q0E7U4</accession>
<comment type="caution">
    <text evidence="6">The sequence shown here is derived from an EMBL/GenBank/DDBJ whole genome shotgun (WGS) entry which is preliminary data.</text>
</comment>
<dbReference type="AlphaFoldDB" id="A0A9Q0E7U4"/>
<evidence type="ECO:0000313" key="7">
    <source>
        <dbReference type="Proteomes" id="UP001148018"/>
    </source>
</evidence>
<dbReference type="InterPro" id="IPR027681">
    <property type="entry name" value="IRSp53/IRTKS/Pinkbar"/>
</dbReference>
<dbReference type="PANTHER" id="PTHR14206">
    <property type="entry name" value="BRAIN-SPECIFIC ANGIOGENESIS INHIBITOR 1-ASSOCIATED PROTEIN 2"/>
    <property type="match status" value="1"/>
</dbReference>
<dbReference type="OrthoDB" id="9944156at2759"/>
<evidence type="ECO:0000259" key="5">
    <source>
        <dbReference type="PROSITE" id="PS51338"/>
    </source>
</evidence>
<keyword evidence="1 2" id="KW-0728">SH3 domain</keyword>
<dbReference type="InterPro" id="IPR001452">
    <property type="entry name" value="SH3_domain"/>
</dbReference>
<dbReference type="PANTHER" id="PTHR14206:SF5">
    <property type="entry name" value="BRAIN-SPECIFIC ANGIOGENESIS INHIBITOR 1-ASSOCIATED PROTEIN 2-LIKE PROTEIN 2"/>
    <property type="match status" value="1"/>
</dbReference>
<dbReference type="Gene3D" id="1.20.1270.60">
    <property type="entry name" value="Arfaptin homology (AH) domain/BAR domain"/>
    <property type="match status" value="2"/>
</dbReference>
<feature type="compositionally biased region" description="Polar residues" evidence="3">
    <location>
        <begin position="210"/>
        <end position="219"/>
    </location>
</feature>
<dbReference type="SMART" id="SM00326">
    <property type="entry name" value="SH3"/>
    <property type="match status" value="1"/>
</dbReference>
<feature type="compositionally biased region" description="Gly residues" evidence="3">
    <location>
        <begin position="224"/>
        <end position="242"/>
    </location>
</feature>
<dbReference type="Pfam" id="PF08397">
    <property type="entry name" value="IMD"/>
    <property type="match status" value="2"/>
</dbReference>
<dbReference type="GO" id="GO:0005654">
    <property type="term" value="C:nucleoplasm"/>
    <property type="evidence" value="ECO:0007669"/>
    <property type="project" value="TreeGrafter"/>
</dbReference>
<evidence type="ECO:0000256" key="2">
    <source>
        <dbReference type="PROSITE-ProRule" id="PRU00192"/>
    </source>
</evidence>
<dbReference type="GO" id="GO:0007009">
    <property type="term" value="P:plasma membrane organization"/>
    <property type="evidence" value="ECO:0007669"/>
    <property type="project" value="InterPro"/>
</dbReference>
<dbReference type="GO" id="GO:0030838">
    <property type="term" value="P:positive regulation of actin filament polymerization"/>
    <property type="evidence" value="ECO:0007669"/>
    <property type="project" value="TreeGrafter"/>
</dbReference>